<proteinExistence type="predicted"/>
<dbReference type="EMBL" id="JBHTBL010000008">
    <property type="protein sequence ID" value="MFC7324789.1"/>
    <property type="molecule type" value="Genomic_DNA"/>
</dbReference>
<comment type="caution">
    <text evidence="3">The sequence shown here is derived from an EMBL/GenBank/DDBJ whole genome shotgun (WGS) entry which is preliminary data.</text>
</comment>
<dbReference type="AlphaFoldDB" id="A0ABD6AKK3"/>
<feature type="compositionally biased region" description="Acidic residues" evidence="2">
    <location>
        <begin position="1"/>
        <end position="18"/>
    </location>
</feature>
<reference evidence="3 4" key="1">
    <citation type="journal article" date="2019" name="Int. J. Syst. Evol. Microbiol.">
        <title>The Global Catalogue of Microorganisms (GCM) 10K type strain sequencing project: providing services to taxonomists for standard genome sequencing and annotation.</title>
        <authorList>
            <consortium name="The Broad Institute Genomics Platform"/>
            <consortium name="The Broad Institute Genome Sequencing Center for Infectious Disease"/>
            <person name="Wu L."/>
            <person name="Ma J."/>
        </authorList>
    </citation>
    <scope>NUCLEOTIDE SEQUENCE [LARGE SCALE GENOMIC DNA]</scope>
    <source>
        <strain evidence="3 4">CGMCC 1.12554</strain>
    </source>
</reference>
<accession>A0ABD6AKK3</accession>
<evidence type="ECO:0000256" key="1">
    <source>
        <dbReference type="SAM" id="Coils"/>
    </source>
</evidence>
<feature type="region of interest" description="Disordered" evidence="2">
    <location>
        <begin position="1"/>
        <end position="35"/>
    </location>
</feature>
<gene>
    <name evidence="3" type="ORF">ACFQMF_09375</name>
</gene>
<dbReference type="RefSeq" id="WP_256408831.1">
    <property type="nucleotide sequence ID" value="NZ_JANHDN010000003.1"/>
</dbReference>
<sequence>MANEETETETETTDETEETTERETETEATALDMEALDAYEDRVEELSSALEEREETIEELESVVEEQSEQIEKLEGRFLDLSARVADGRNLGVCPECNGPTEKKERLFRSDTIECLRCGEVVHTY</sequence>
<keyword evidence="1" id="KW-0175">Coiled coil</keyword>
<evidence type="ECO:0000313" key="3">
    <source>
        <dbReference type="EMBL" id="MFC7324789.1"/>
    </source>
</evidence>
<organism evidence="3 4">
    <name type="scientific">Halorubrum rutilum</name>
    <dbReference type="NCBI Taxonomy" id="1364933"/>
    <lineage>
        <taxon>Archaea</taxon>
        <taxon>Methanobacteriati</taxon>
        <taxon>Methanobacteriota</taxon>
        <taxon>Stenosarchaea group</taxon>
        <taxon>Halobacteria</taxon>
        <taxon>Halobacteriales</taxon>
        <taxon>Haloferacaceae</taxon>
        <taxon>Halorubrum</taxon>
    </lineage>
</organism>
<keyword evidence="4" id="KW-1185">Reference proteome</keyword>
<dbReference type="Proteomes" id="UP001596545">
    <property type="component" value="Unassembled WGS sequence"/>
</dbReference>
<evidence type="ECO:0000313" key="4">
    <source>
        <dbReference type="Proteomes" id="UP001596545"/>
    </source>
</evidence>
<evidence type="ECO:0008006" key="5">
    <source>
        <dbReference type="Google" id="ProtNLM"/>
    </source>
</evidence>
<feature type="coiled-coil region" evidence="1">
    <location>
        <begin position="36"/>
        <end position="84"/>
    </location>
</feature>
<protein>
    <recommendedName>
        <fullName evidence="5">SlyX protein</fullName>
    </recommendedName>
</protein>
<name>A0ABD6AKK3_9EURY</name>
<evidence type="ECO:0000256" key="2">
    <source>
        <dbReference type="SAM" id="MobiDB-lite"/>
    </source>
</evidence>